<dbReference type="InterPro" id="IPR000468">
    <property type="entry name" value="Barstar"/>
</dbReference>
<dbReference type="SUPFAM" id="SSF52038">
    <property type="entry name" value="Barstar-related"/>
    <property type="match status" value="1"/>
</dbReference>
<accession>A0ABY3XVV1</accession>
<dbReference type="InterPro" id="IPR035905">
    <property type="entry name" value="Barstar-like_sf"/>
</dbReference>
<comment type="similarity">
    <text evidence="1">Belongs to the barstar family.</text>
</comment>
<dbReference type="EMBL" id="CP093846">
    <property type="protein sequence ID" value="UNS98614.1"/>
    <property type="molecule type" value="Genomic_DNA"/>
</dbReference>
<protein>
    <submittedName>
        <fullName evidence="3">Barstar family protein</fullName>
    </submittedName>
</protein>
<name>A0ABY3XVV1_9ACTN</name>
<organism evidence="3 4">
    <name type="scientific">Streptomyces tubbatahanensis</name>
    <dbReference type="NCBI Taxonomy" id="2923272"/>
    <lineage>
        <taxon>Bacteria</taxon>
        <taxon>Bacillati</taxon>
        <taxon>Actinomycetota</taxon>
        <taxon>Actinomycetes</taxon>
        <taxon>Kitasatosporales</taxon>
        <taxon>Streptomycetaceae</taxon>
        <taxon>Streptomyces</taxon>
    </lineage>
</organism>
<evidence type="ECO:0000313" key="3">
    <source>
        <dbReference type="EMBL" id="UNS98614.1"/>
    </source>
</evidence>
<keyword evidence="4" id="KW-1185">Reference proteome</keyword>
<feature type="domain" description="Barstar (barnase inhibitor)" evidence="2">
    <location>
        <begin position="6"/>
        <end position="58"/>
    </location>
</feature>
<gene>
    <name evidence="3" type="ORF">MMF93_20730</name>
</gene>
<dbReference type="Proteomes" id="UP001202244">
    <property type="component" value="Chromosome"/>
</dbReference>
<evidence type="ECO:0000313" key="4">
    <source>
        <dbReference type="Proteomes" id="UP001202244"/>
    </source>
</evidence>
<evidence type="ECO:0000259" key="2">
    <source>
        <dbReference type="Pfam" id="PF01337"/>
    </source>
</evidence>
<proteinExistence type="inferred from homology"/>
<reference evidence="3 4" key="1">
    <citation type="journal article" date="2023" name="Microbiol. Spectr.">
        <title>Synergy between Genome Mining, Metabolomics, and Bioinformatics Uncovers Antibacterial Chlorinated Carbazole Alkaloids and Their Biosynthetic Gene Cluster from Streptomyces tubbatahanensis sp. nov., a Novel Actinomycete Isolated from Sulu Sea, Philippines.</title>
        <authorList>
            <person name="Tenebro C.P."/>
            <person name="Trono D.J.V.L."/>
            <person name="Balida L.A.P."/>
            <person name="Bayog L.K.A."/>
            <person name="Bruna J.R."/>
            <person name="Sabido E.M."/>
            <person name="Caspe D.P.C."/>
            <person name="de Los Santos E.L.C."/>
            <person name="Saludes J.P."/>
            <person name="Dalisay D.S."/>
        </authorList>
    </citation>
    <scope>NUCLEOTIDE SEQUENCE [LARGE SCALE GENOMIC DNA]</scope>
    <source>
        <strain evidence="3 4">DSD3025</strain>
    </source>
</reference>
<evidence type="ECO:0000256" key="1">
    <source>
        <dbReference type="ARBA" id="ARBA00006845"/>
    </source>
</evidence>
<dbReference type="Gene3D" id="3.30.370.10">
    <property type="entry name" value="Barstar-like"/>
    <property type="match status" value="1"/>
</dbReference>
<dbReference type="Pfam" id="PF01337">
    <property type="entry name" value="Barstar"/>
    <property type="match status" value="1"/>
</dbReference>
<sequence>MNGPGGYYGANLDALKDCLRGNFGPVAPFTLTWHNSSSAETVVPEAMAEVLRVLRAAKVTTHLT</sequence>